<dbReference type="STRING" id="1147123.SAMN05443428_110105"/>
<organism evidence="2 3">
    <name type="scientific">Caloramator quimbayensis</name>
    <dbReference type="NCBI Taxonomy" id="1147123"/>
    <lineage>
        <taxon>Bacteria</taxon>
        <taxon>Bacillati</taxon>
        <taxon>Bacillota</taxon>
        <taxon>Clostridia</taxon>
        <taxon>Eubacteriales</taxon>
        <taxon>Clostridiaceae</taxon>
        <taxon>Caloramator</taxon>
    </lineage>
</organism>
<gene>
    <name evidence="2" type="ORF">SAMN05443428_110105</name>
</gene>
<sequence length="354" mass="41055">MPSIYRRNINNLLFIIIIGLLSGIYWYKKSIDISRSAACTNTVTLENESIKSIKYIEKKEVLGVKSGINKTVSEISYVYPDKLRIESLDNIKNIEIYNGNKYIHYDGKIKIKECFPIDKPNILEIEKNINDSINNKNYEFLGYEIKDNKRLKVISIKWKLNDHNYMQKFKLQEIKGITLPYMEEYFVDNVVISKTTYDYLKVNETLKEDIFKIESLPSSDIINDGVLSKTVESYEEAQKYLNFRIIVPDKIIDGFIPWEIGIIPPAKYPSFYCIYFDSGNRIYLNESEGSLDLPPNGIIGEYPCRIDIENETVILKWKQENILIALSGDTKNMIQIVKIAQSMAKGTLIKNEQK</sequence>
<evidence type="ECO:0000313" key="3">
    <source>
        <dbReference type="Proteomes" id="UP000190105"/>
    </source>
</evidence>
<keyword evidence="1" id="KW-1133">Transmembrane helix</keyword>
<keyword evidence="3" id="KW-1185">Reference proteome</keyword>
<evidence type="ECO:0000313" key="2">
    <source>
        <dbReference type="EMBL" id="SKA90681.1"/>
    </source>
</evidence>
<dbReference type="OrthoDB" id="1950888at2"/>
<name>A0A1T4XNJ4_9CLOT</name>
<reference evidence="3" key="1">
    <citation type="submission" date="2017-02" db="EMBL/GenBank/DDBJ databases">
        <authorList>
            <person name="Varghese N."/>
            <person name="Submissions S."/>
        </authorList>
    </citation>
    <scope>NUCLEOTIDE SEQUENCE [LARGE SCALE GENOMIC DNA]</scope>
    <source>
        <strain evidence="3">USBA 833</strain>
    </source>
</reference>
<evidence type="ECO:0000256" key="1">
    <source>
        <dbReference type="SAM" id="Phobius"/>
    </source>
</evidence>
<keyword evidence="1" id="KW-0472">Membrane</keyword>
<dbReference type="EMBL" id="FUYH01000010">
    <property type="protein sequence ID" value="SKA90681.1"/>
    <property type="molecule type" value="Genomic_DNA"/>
</dbReference>
<dbReference type="RefSeq" id="WP_078696630.1">
    <property type="nucleotide sequence ID" value="NZ_FUYH01000010.1"/>
</dbReference>
<dbReference type="AlphaFoldDB" id="A0A1T4XNJ4"/>
<accession>A0A1T4XNJ4</accession>
<protein>
    <submittedName>
        <fullName evidence="2">Outer membrane lipoprotein-sorting protein</fullName>
    </submittedName>
</protein>
<proteinExistence type="predicted"/>
<keyword evidence="1" id="KW-0812">Transmembrane</keyword>
<keyword evidence="2" id="KW-0449">Lipoprotein</keyword>
<dbReference type="Proteomes" id="UP000190105">
    <property type="component" value="Unassembled WGS sequence"/>
</dbReference>
<feature type="transmembrane region" description="Helical" evidence="1">
    <location>
        <begin position="9"/>
        <end position="27"/>
    </location>
</feature>